<protein>
    <submittedName>
        <fullName evidence="1">19707_t:CDS:1</fullName>
    </submittedName>
</protein>
<evidence type="ECO:0000313" key="2">
    <source>
        <dbReference type="Proteomes" id="UP000789920"/>
    </source>
</evidence>
<feature type="non-terminal residue" evidence="1">
    <location>
        <position position="76"/>
    </location>
</feature>
<dbReference type="Proteomes" id="UP000789920">
    <property type="component" value="Unassembled WGS sequence"/>
</dbReference>
<dbReference type="EMBL" id="CAJVQC010167956">
    <property type="protein sequence ID" value="CAG8849898.1"/>
    <property type="molecule type" value="Genomic_DNA"/>
</dbReference>
<feature type="non-terminal residue" evidence="1">
    <location>
        <position position="1"/>
    </location>
</feature>
<organism evidence="1 2">
    <name type="scientific">Racocetra persica</name>
    <dbReference type="NCBI Taxonomy" id="160502"/>
    <lineage>
        <taxon>Eukaryota</taxon>
        <taxon>Fungi</taxon>
        <taxon>Fungi incertae sedis</taxon>
        <taxon>Mucoromycota</taxon>
        <taxon>Glomeromycotina</taxon>
        <taxon>Glomeromycetes</taxon>
        <taxon>Diversisporales</taxon>
        <taxon>Gigasporaceae</taxon>
        <taxon>Racocetra</taxon>
    </lineage>
</organism>
<comment type="caution">
    <text evidence="1">The sequence shown here is derived from an EMBL/GenBank/DDBJ whole genome shotgun (WGS) entry which is preliminary data.</text>
</comment>
<name>A0ACA9SVG9_9GLOM</name>
<accession>A0ACA9SVG9</accession>
<gene>
    <name evidence="1" type="ORF">RPERSI_LOCUS35826</name>
</gene>
<evidence type="ECO:0000313" key="1">
    <source>
        <dbReference type="EMBL" id="CAG8849898.1"/>
    </source>
</evidence>
<keyword evidence="2" id="KW-1185">Reference proteome</keyword>
<proteinExistence type="predicted"/>
<reference evidence="1" key="1">
    <citation type="submission" date="2021-06" db="EMBL/GenBank/DDBJ databases">
        <authorList>
            <person name="Kallberg Y."/>
            <person name="Tangrot J."/>
            <person name="Rosling A."/>
        </authorList>
    </citation>
    <scope>NUCLEOTIDE SEQUENCE</scope>
    <source>
        <strain evidence="1">MA461A</strain>
    </source>
</reference>
<sequence length="76" mass="8344">ADISNIGQTSIHATNNEITAITSNQNSPKETSSRFFSYGIIADESTRVTDITHCNAETISTTVYEMCKQKGIDLQM</sequence>